<dbReference type="RefSeq" id="XP_003055981.1">
    <property type="nucleotide sequence ID" value="XM_003055935.1"/>
</dbReference>
<reference evidence="2 3" key="1">
    <citation type="journal article" date="2009" name="Science">
        <title>Green evolution and dynamic adaptations revealed by genomes of the marine picoeukaryotes Micromonas.</title>
        <authorList>
            <person name="Worden A.Z."/>
            <person name="Lee J.H."/>
            <person name="Mock T."/>
            <person name="Rouze P."/>
            <person name="Simmons M.P."/>
            <person name="Aerts A.L."/>
            <person name="Allen A.E."/>
            <person name="Cuvelier M.L."/>
            <person name="Derelle E."/>
            <person name="Everett M.V."/>
            <person name="Foulon E."/>
            <person name="Grimwood J."/>
            <person name="Gundlach H."/>
            <person name="Henrissat B."/>
            <person name="Napoli C."/>
            <person name="McDonald S.M."/>
            <person name="Parker M.S."/>
            <person name="Rombauts S."/>
            <person name="Salamov A."/>
            <person name="Von Dassow P."/>
            <person name="Badger J.H."/>
            <person name="Coutinho P.M."/>
            <person name="Demir E."/>
            <person name="Dubchak I."/>
            <person name="Gentemann C."/>
            <person name="Eikrem W."/>
            <person name="Gready J.E."/>
            <person name="John U."/>
            <person name="Lanier W."/>
            <person name="Lindquist E.A."/>
            <person name="Lucas S."/>
            <person name="Mayer K.F."/>
            <person name="Moreau H."/>
            <person name="Not F."/>
            <person name="Otillar R."/>
            <person name="Panaud O."/>
            <person name="Pangilinan J."/>
            <person name="Paulsen I."/>
            <person name="Piegu B."/>
            <person name="Poliakov A."/>
            <person name="Robbens S."/>
            <person name="Schmutz J."/>
            <person name="Toulza E."/>
            <person name="Wyss T."/>
            <person name="Zelensky A."/>
            <person name="Zhou K."/>
            <person name="Armbrust E.V."/>
            <person name="Bhattacharya D."/>
            <person name="Goodenough U.W."/>
            <person name="Van de Peer Y."/>
            <person name="Grigoriev I.V."/>
        </authorList>
    </citation>
    <scope>NUCLEOTIDE SEQUENCE [LARGE SCALE GENOMIC DNA]</scope>
    <source>
        <strain evidence="2 3">CCMP1545</strain>
    </source>
</reference>
<dbReference type="InterPro" id="IPR036045">
    <property type="entry name" value="Sec1-like_sf"/>
</dbReference>
<dbReference type="SUPFAM" id="SSF56815">
    <property type="entry name" value="Sec1/munc18-like (SM) proteins"/>
    <property type="match status" value="1"/>
</dbReference>
<dbReference type="Gene3D" id="1.25.40.60">
    <property type="match status" value="1"/>
</dbReference>
<dbReference type="AlphaFoldDB" id="C1MKE2"/>
<proteinExistence type="inferred from homology"/>
<protein>
    <submittedName>
        <fullName evidence="2">Predicted protein</fullName>
    </submittedName>
</protein>
<dbReference type="OMA" id="VHQLNNA"/>
<evidence type="ECO:0000313" key="2">
    <source>
        <dbReference type="EMBL" id="EEH59357.1"/>
    </source>
</evidence>
<gene>
    <name evidence="2" type="ORF">MICPUCDRAFT_14010</name>
</gene>
<dbReference type="Proteomes" id="UP000001876">
    <property type="component" value="Unassembled WGS sequence"/>
</dbReference>
<keyword evidence="3" id="KW-1185">Reference proteome</keyword>
<dbReference type="eggNOG" id="KOG1299">
    <property type="taxonomic scope" value="Eukaryota"/>
</dbReference>
<dbReference type="Gene3D" id="3.40.50.1910">
    <property type="match status" value="1"/>
</dbReference>
<organism evidence="3">
    <name type="scientific">Micromonas pusilla (strain CCMP1545)</name>
    <name type="common">Picoplanktonic green alga</name>
    <dbReference type="NCBI Taxonomy" id="564608"/>
    <lineage>
        <taxon>Eukaryota</taxon>
        <taxon>Viridiplantae</taxon>
        <taxon>Chlorophyta</taxon>
        <taxon>Mamiellophyceae</taxon>
        <taxon>Mamiellales</taxon>
        <taxon>Mamiellaceae</taxon>
        <taxon>Micromonas</taxon>
    </lineage>
</organism>
<dbReference type="GO" id="GO:0016192">
    <property type="term" value="P:vesicle-mediated transport"/>
    <property type="evidence" value="ECO:0007669"/>
    <property type="project" value="InterPro"/>
</dbReference>
<dbReference type="InterPro" id="IPR001619">
    <property type="entry name" value="Sec1-like"/>
</dbReference>
<dbReference type="STRING" id="564608.C1MKE2"/>
<dbReference type="InterPro" id="IPR043154">
    <property type="entry name" value="Sec-1-like_dom1"/>
</dbReference>
<evidence type="ECO:0000313" key="3">
    <source>
        <dbReference type="Proteomes" id="UP000001876"/>
    </source>
</evidence>
<dbReference type="KEGG" id="mpp:MICPUCDRAFT_14010"/>
<dbReference type="InterPro" id="IPR043127">
    <property type="entry name" value="Sec-1-like_dom3a"/>
</dbReference>
<name>C1MKE2_MICPC</name>
<accession>C1MKE2</accession>
<dbReference type="Pfam" id="PF00995">
    <property type="entry name" value="Sec1"/>
    <property type="match status" value="1"/>
</dbReference>
<dbReference type="Gene3D" id="3.40.50.2060">
    <property type="match status" value="1"/>
</dbReference>
<dbReference type="EMBL" id="GG663736">
    <property type="protein sequence ID" value="EEH59357.1"/>
    <property type="molecule type" value="Genomic_DNA"/>
</dbReference>
<comment type="similarity">
    <text evidence="1">Belongs to the STXBP/unc-18/SEC1 family.</text>
</comment>
<dbReference type="InterPro" id="IPR027482">
    <property type="entry name" value="Sec1-like_dom2"/>
</dbReference>
<dbReference type="PANTHER" id="PTHR11679">
    <property type="entry name" value="VESICLE PROTEIN SORTING-ASSOCIATED"/>
    <property type="match status" value="1"/>
</dbReference>
<dbReference type="Gene3D" id="3.90.830.10">
    <property type="entry name" value="Syntaxin Binding Protein 1, Chain A, domain 2"/>
    <property type="match status" value="1"/>
</dbReference>
<sequence>MSLDLLLIIKGYVSKMLSEAAVGMKALILDDFTINVVGAAFSHTELLKREVFLVEKINSTSESAMHHLKAVFFVRPSRENVTLLCDILKADPYGDYYLYFSNLLRETDMQTLAEADEREAVSQIQEVFACFVALDPTLFTLNVPRNHDLIAGLSDANDQRNIIDTLVDGLAASILSLKQLPVIRYQRKTSTYSFFAHVHALLTSFEPTLFDYGHGTGSLHLLILDRKDDPVTPLLSQWTYQAMVHELLCINNNRVLFFDSCGKSQDLVLSSSNDEFFSRHMHSNFGDLGFAVKKLVDDFQSISRSNKNLESIEDIQRFVESFPEFRVQSGAVSKHVTILTEASHAISFDKIISSNDLLAVSQVEQEVVCGSDRLYAYNSVMQQLVNPRANSFACLKLVLLFILRYETSGCKQVCLFHFPWIIRTNFFGKVNNMVSALQQRNIENLTTFMCRDLFRNGNFFSRASKLVGGLKGAENVYTQHQPLLVQVSFAKGKSRDEYPSVSTEFELRDSKPPQHLLVFIIGGVTYEEARYVAQVNEANQGFQVTLGGTSILNSKMFVRDLTKALCFKS</sequence>
<dbReference type="OrthoDB" id="10266265at2759"/>
<dbReference type="GeneID" id="9681690"/>
<evidence type="ECO:0000256" key="1">
    <source>
        <dbReference type="ARBA" id="ARBA00009884"/>
    </source>
</evidence>
<dbReference type="PIRSF" id="PIRSF005715">
    <property type="entry name" value="VPS45_Sec1"/>
    <property type="match status" value="1"/>
</dbReference>